<feature type="region of interest" description="Disordered" evidence="17">
    <location>
        <begin position="343"/>
        <end position="362"/>
    </location>
</feature>
<comment type="similarity">
    <text evidence="3 15">Belongs to the glypican family.</text>
</comment>
<comment type="subcellular location">
    <subcellularLocation>
        <location evidence="2 16">Cell membrane</location>
        <topology evidence="2 16">Lipid-anchor</topology>
        <topology evidence="2 16">GPI-anchor</topology>
    </subcellularLocation>
    <subcellularLocation>
        <location evidence="1">Secreted</location>
        <location evidence="1">Extracellular space</location>
    </subcellularLocation>
</comment>
<evidence type="ECO:0000256" key="7">
    <source>
        <dbReference type="ARBA" id="ARBA00022622"/>
    </source>
</evidence>
<dbReference type="InterPro" id="IPR019803">
    <property type="entry name" value="Glypican_CS"/>
</dbReference>
<reference evidence="19" key="1">
    <citation type="submission" date="2025-08" db="UniProtKB">
        <authorList>
            <consortium name="Ensembl"/>
        </authorList>
    </citation>
    <scope>IDENTIFICATION</scope>
</reference>
<keyword evidence="9 16" id="KW-0654">Proteoglycan</keyword>
<dbReference type="STRING" id="32473.ENSXCOP00000008402"/>
<keyword evidence="14 16" id="KW-0449">Lipoprotein</keyword>
<reference evidence="19" key="2">
    <citation type="submission" date="2025-09" db="UniProtKB">
        <authorList>
            <consortium name="Ensembl"/>
        </authorList>
    </citation>
    <scope>IDENTIFICATION</scope>
</reference>
<feature type="signal peptide" evidence="18">
    <location>
        <begin position="1"/>
        <end position="22"/>
    </location>
</feature>
<dbReference type="Pfam" id="PF01153">
    <property type="entry name" value="Glypican"/>
    <property type="match status" value="1"/>
</dbReference>
<dbReference type="GO" id="GO:0005576">
    <property type="term" value="C:extracellular region"/>
    <property type="evidence" value="ECO:0007669"/>
    <property type="project" value="UniProtKB-SubCell"/>
</dbReference>
<dbReference type="GO" id="GO:0045202">
    <property type="term" value="C:synapse"/>
    <property type="evidence" value="ECO:0007669"/>
    <property type="project" value="TreeGrafter"/>
</dbReference>
<evidence type="ECO:0000313" key="19">
    <source>
        <dbReference type="Ensembl" id="ENSXCOP00000008402.1"/>
    </source>
</evidence>
<evidence type="ECO:0000256" key="16">
    <source>
        <dbReference type="RuleBase" id="RU003519"/>
    </source>
</evidence>
<keyword evidence="10 16" id="KW-0472">Membrane</keyword>
<dbReference type="GO" id="GO:0009986">
    <property type="term" value="C:cell surface"/>
    <property type="evidence" value="ECO:0007669"/>
    <property type="project" value="TreeGrafter"/>
</dbReference>
<sequence length="544" mass="59771">MRLCVLLCAVVGLCAAPGSVSGADRSCGDLRQFYTGKGFTLEGVPLSEISGEQLRMCPQGPTCCTITMEGNLASLSAQETEGLIREAGRSLQATFNNLHRSFDTYFTELHGQSERLLQEVLSPLGPLYSQNARLFAELYADLRQYYRGSALHLDENLSEFWSQLLERTFKASWPSSSSVNLSEDYLECVAKQQETLRPFGDIPRDMKTKVIRSFVTARSFVQGLLVSSDVIKKVSQVSLAEECTKALMKLVYCPHCRGLASVQPCSNYCSNVMKGCLANQADLNPVWQELIDTMIQVASSFSTEPSLDVVLSSIPIRIYEAVHYLQQNMDTFTAKVFQTCGSPGEPGTGTPNAHEQKKKKSGSLTAFEYKPSPTAGLRLEIQVSDLSSKLRDMRQYWVQLPVALCSKLAAESNSQDNCWNGMTKARYLPGVMGDGLANQINNPEVDLDITKPIMKIRQQIMELKIMSNRLKDALEGNDVDFQDASEDISGSGSGMCLSGQCARSRPGLYAYAPETKPVGGAPTPRIGVCDLLLLLPVTVLLLQR</sequence>
<evidence type="ECO:0000256" key="17">
    <source>
        <dbReference type="SAM" id="MobiDB-lite"/>
    </source>
</evidence>
<keyword evidence="12" id="KW-0325">Glycoprotein</keyword>
<dbReference type="Proteomes" id="UP000261380">
    <property type="component" value="Unplaced"/>
</dbReference>
<evidence type="ECO:0000256" key="1">
    <source>
        <dbReference type="ARBA" id="ARBA00004239"/>
    </source>
</evidence>
<dbReference type="GO" id="GO:1905475">
    <property type="term" value="P:regulation of protein localization to membrane"/>
    <property type="evidence" value="ECO:0007669"/>
    <property type="project" value="TreeGrafter"/>
</dbReference>
<protein>
    <recommendedName>
        <fullName evidence="4">Glypican-1</fullName>
    </recommendedName>
</protein>
<proteinExistence type="inferred from homology"/>
<organism evidence="19 20">
    <name type="scientific">Xiphophorus couchianus</name>
    <name type="common">Monterrey platyfish</name>
    <dbReference type="NCBI Taxonomy" id="32473"/>
    <lineage>
        <taxon>Eukaryota</taxon>
        <taxon>Metazoa</taxon>
        <taxon>Chordata</taxon>
        <taxon>Craniata</taxon>
        <taxon>Vertebrata</taxon>
        <taxon>Euteleostomi</taxon>
        <taxon>Actinopterygii</taxon>
        <taxon>Neopterygii</taxon>
        <taxon>Teleostei</taxon>
        <taxon>Neoteleostei</taxon>
        <taxon>Acanthomorphata</taxon>
        <taxon>Ovalentaria</taxon>
        <taxon>Atherinomorphae</taxon>
        <taxon>Cyprinodontiformes</taxon>
        <taxon>Poeciliidae</taxon>
        <taxon>Poeciliinae</taxon>
        <taxon>Xiphophorus</taxon>
    </lineage>
</organism>
<dbReference type="AlphaFoldDB" id="A0A3B5LC31"/>
<dbReference type="GO" id="GO:0005886">
    <property type="term" value="C:plasma membrane"/>
    <property type="evidence" value="ECO:0007669"/>
    <property type="project" value="UniProtKB-SubCell"/>
</dbReference>
<dbReference type="PROSITE" id="PS01207">
    <property type="entry name" value="GLYPICAN"/>
    <property type="match status" value="1"/>
</dbReference>
<dbReference type="GeneTree" id="ENSGT01050000244897"/>
<keyword evidence="5" id="KW-1003">Cell membrane</keyword>
<evidence type="ECO:0000256" key="6">
    <source>
        <dbReference type="ARBA" id="ARBA00022525"/>
    </source>
</evidence>
<evidence type="ECO:0000256" key="9">
    <source>
        <dbReference type="ARBA" id="ARBA00022974"/>
    </source>
</evidence>
<dbReference type="PANTHER" id="PTHR10822:SF8">
    <property type="entry name" value="GLYPICAN-1"/>
    <property type="match status" value="1"/>
</dbReference>
<dbReference type="Ensembl" id="ENSXCOT00000008508.1">
    <property type="protein sequence ID" value="ENSXCOP00000008402.1"/>
    <property type="gene ID" value="ENSXCOG00000006442.1"/>
</dbReference>
<keyword evidence="8 18" id="KW-0732">Signal</keyword>
<dbReference type="GO" id="GO:0098552">
    <property type="term" value="C:side of membrane"/>
    <property type="evidence" value="ECO:0007669"/>
    <property type="project" value="UniProtKB-KW"/>
</dbReference>
<evidence type="ECO:0000313" key="20">
    <source>
        <dbReference type="Proteomes" id="UP000261380"/>
    </source>
</evidence>
<keyword evidence="11" id="KW-1015">Disulfide bond</keyword>
<evidence type="ECO:0000256" key="18">
    <source>
        <dbReference type="SAM" id="SignalP"/>
    </source>
</evidence>
<feature type="chain" id="PRO_5017442111" description="Glypican-1" evidence="18">
    <location>
        <begin position="23"/>
        <end position="544"/>
    </location>
</feature>
<evidence type="ECO:0000256" key="15">
    <source>
        <dbReference type="RuleBase" id="RU003518"/>
    </source>
</evidence>
<evidence type="ECO:0000256" key="12">
    <source>
        <dbReference type="ARBA" id="ARBA00023180"/>
    </source>
</evidence>
<dbReference type="PANTHER" id="PTHR10822">
    <property type="entry name" value="GLYPICAN"/>
    <property type="match status" value="1"/>
</dbReference>
<keyword evidence="6" id="KW-0964">Secreted</keyword>
<evidence type="ECO:0000256" key="10">
    <source>
        <dbReference type="ARBA" id="ARBA00023136"/>
    </source>
</evidence>
<keyword evidence="20" id="KW-1185">Reference proteome</keyword>
<dbReference type="GO" id="GO:0040037">
    <property type="term" value="P:negative regulation of fibroblast growth factor receptor signaling pathway"/>
    <property type="evidence" value="ECO:0007669"/>
    <property type="project" value="TreeGrafter"/>
</dbReference>
<name>A0A3B5LC31_9TELE</name>
<keyword evidence="13 16" id="KW-0357">Heparan sulfate</keyword>
<comment type="function">
    <text evidence="16">Cell surface proteoglycan.</text>
</comment>
<evidence type="ECO:0000256" key="13">
    <source>
        <dbReference type="ARBA" id="ARBA00023207"/>
    </source>
</evidence>
<accession>A0A3B5LC31</accession>
<evidence type="ECO:0000256" key="14">
    <source>
        <dbReference type="ARBA" id="ARBA00023288"/>
    </source>
</evidence>
<evidence type="ECO:0000256" key="5">
    <source>
        <dbReference type="ARBA" id="ARBA00022475"/>
    </source>
</evidence>
<evidence type="ECO:0000256" key="3">
    <source>
        <dbReference type="ARBA" id="ARBA00010260"/>
    </source>
</evidence>
<evidence type="ECO:0000256" key="4">
    <source>
        <dbReference type="ARBA" id="ARBA00014714"/>
    </source>
</evidence>
<evidence type="ECO:0000256" key="2">
    <source>
        <dbReference type="ARBA" id="ARBA00004609"/>
    </source>
</evidence>
<evidence type="ECO:0000256" key="8">
    <source>
        <dbReference type="ARBA" id="ARBA00022729"/>
    </source>
</evidence>
<evidence type="ECO:0000256" key="11">
    <source>
        <dbReference type="ARBA" id="ARBA00023157"/>
    </source>
</evidence>
<dbReference type="GO" id="GO:0016477">
    <property type="term" value="P:cell migration"/>
    <property type="evidence" value="ECO:0007669"/>
    <property type="project" value="TreeGrafter"/>
</dbReference>
<dbReference type="InterPro" id="IPR001863">
    <property type="entry name" value="Glypican"/>
</dbReference>
<keyword evidence="7 16" id="KW-0336">GPI-anchor</keyword>
<dbReference type="GO" id="GO:0017134">
    <property type="term" value="F:fibroblast growth factor binding"/>
    <property type="evidence" value="ECO:0007669"/>
    <property type="project" value="TreeGrafter"/>
</dbReference>